<evidence type="ECO:0000256" key="4">
    <source>
        <dbReference type="SAM" id="MobiDB-lite"/>
    </source>
</evidence>
<gene>
    <name evidence="6" type="ORF">Prum_102700</name>
</gene>
<dbReference type="InterPro" id="IPR006680">
    <property type="entry name" value="Amidohydro-rel"/>
</dbReference>
<evidence type="ECO:0000256" key="3">
    <source>
        <dbReference type="PIRSR" id="PIRSR039004-3"/>
    </source>
</evidence>
<dbReference type="GO" id="GO:0046872">
    <property type="term" value="F:metal ion binding"/>
    <property type="evidence" value="ECO:0007669"/>
    <property type="project" value="UniProtKB-KW"/>
</dbReference>
<dbReference type="EMBL" id="BLPG01000002">
    <property type="protein sequence ID" value="GFJ96628.1"/>
    <property type="molecule type" value="Genomic_DNA"/>
</dbReference>
<evidence type="ECO:0000313" key="6">
    <source>
        <dbReference type="EMBL" id="GFJ96628.1"/>
    </source>
</evidence>
<feature type="compositionally biased region" description="Low complexity" evidence="4">
    <location>
        <begin position="420"/>
        <end position="435"/>
    </location>
</feature>
<feature type="site" description="Transition state stabilizer" evidence="3">
    <location>
        <position position="160"/>
    </location>
</feature>
<name>A0A6V8LP32_9ACTN</name>
<protein>
    <submittedName>
        <fullName evidence="6">Amidohydrolase</fullName>
    </submittedName>
</protein>
<evidence type="ECO:0000256" key="2">
    <source>
        <dbReference type="PIRSR" id="PIRSR039004-2"/>
    </source>
</evidence>
<dbReference type="GO" id="GO:0016810">
    <property type="term" value="F:hydrolase activity, acting on carbon-nitrogen (but not peptide) bonds"/>
    <property type="evidence" value="ECO:0007669"/>
    <property type="project" value="InterPro"/>
</dbReference>
<comment type="caution">
    <text evidence="6">The sequence shown here is derived from an EMBL/GenBank/DDBJ whole genome shotgun (WGS) entry which is preliminary data.</text>
</comment>
<dbReference type="InterPro" id="IPR032466">
    <property type="entry name" value="Metal_Hydrolase"/>
</dbReference>
<evidence type="ECO:0000313" key="7">
    <source>
        <dbReference type="Proteomes" id="UP000482960"/>
    </source>
</evidence>
<dbReference type="SUPFAM" id="SSF51338">
    <property type="entry name" value="Composite domain of metallo-dependent hydrolases"/>
    <property type="match status" value="1"/>
</dbReference>
<keyword evidence="1" id="KW-0479">Metal-binding</keyword>
<dbReference type="Gene3D" id="2.30.40.10">
    <property type="entry name" value="Urease, subunit C, domain 1"/>
    <property type="match status" value="1"/>
</dbReference>
<accession>A0A6V8LP32</accession>
<feature type="binding site" evidence="1">
    <location>
        <position position="65"/>
    </location>
    <ligand>
        <name>Zn(2+)</name>
        <dbReference type="ChEBI" id="CHEBI:29105"/>
        <label>1</label>
    </ligand>
</feature>
<dbReference type="NCBIfam" id="NF006689">
    <property type="entry name" value="PRK09237.1"/>
    <property type="match status" value="1"/>
</dbReference>
<feature type="domain" description="Amidohydrolase-related" evidence="5">
    <location>
        <begin position="259"/>
        <end position="337"/>
    </location>
</feature>
<feature type="region of interest" description="Disordered" evidence="4">
    <location>
        <begin position="409"/>
        <end position="435"/>
    </location>
</feature>
<feature type="domain" description="Amidohydrolase-related" evidence="5">
    <location>
        <begin position="54"/>
        <end position="193"/>
    </location>
</feature>
<reference evidence="6 7" key="1">
    <citation type="submission" date="2020-03" db="EMBL/GenBank/DDBJ databases">
        <title>Whole genome shotgun sequence of Phytohabitans rumicis NBRC 108638.</title>
        <authorList>
            <person name="Komaki H."/>
            <person name="Tamura T."/>
        </authorList>
    </citation>
    <scope>NUCLEOTIDE SEQUENCE [LARGE SCALE GENOMIC DNA]</scope>
    <source>
        <strain evidence="6 7">NBRC 108638</strain>
    </source>
</reference>
<organism evidence="6 7">
    <name type="scientific">Phytohabitans rumicis</name>
    <dbReference type="NCBI Taxonomy" id="1076125"/>
    <lineage>
        <taxon>Bacteria</taxon>
        <taxon>Bacillati</taxon>
        <taxon>Actinomycetota</taxon>
        <taxon>Actinomycetes</taxon>
        <taxon>Micromonosporales</taxon>
        <taxon>Micromonosporaceae</taxon>
    </lineage>
</organism>
<feature type="binding site" evidence="1">
    <location>
        <position position="273"/>
    </location>
    <ligand>
        <name>Zn(2+)</name>
        <dbReference type="ChEBI" id="CHEBI:29105"/>
        <label>1</label>
    </ligand>
</feature>
<dbReference type="RefSeq" id="WP_173086421.1">
    <property type="nucleotide sequence ID" value="NZ_BAABJB010000008.1"/>
</dbReference>
<feature type="binding site" description="via carbamate group" evidence="1">
    <location>
        <position position="158"/>
    </location>
    <ligand>
        <name>Zn(2+)</name>
        <dbReference type="ChEBI" id="CHEBI:29105"/>
        <label>1</label>
    </ligand>
</feature>
<feature type="binding site" description="via carbamate group" evidence="1">
    <location>
        <position position="158"/>
    </location>
    <ligand>
        <name>Zn(2+)</name>
        <dbReference type="ChEBI" id="CHEBI:29105"/>
        <label>2</label>
    </ligand>
</feature>
<dbReference type="PANTHER" id="PTHR42717:SF1">
    <property type="entry name" value="IMIDAZOLONEPROPIONASE AND RELATED AMIDOHYDROLASES"/>
    <property type="match status" value="1"/>
</dbReference>
<proteinExistence type="predicted"/>
<feature type="modified residue" description="N6-carboxylysine" evidence="2">
    <location>
        <position position="158"/>
    </location>
</feature>
<feature type="binding site" evidence="1">
    <location>
        <position position="63"/>
    </location>
    <ligand>
        <name>Zn(2+)</name>
        <dbReference type="ChEBI" id="CHEBI:29105"/>
        <label>1</label>
    </ligand>
</feature>
<dbReference type="InterPro" id="IPR020043">
    <property type="entry name" value="Deacetylase_Atu3266-like"/>
</dbReference>
<dbReference type="InterPro" id="IPR011059">
    <property type="entry name" value="Metal-dep_hydrolase_composite"/>
</dbReference>
<keyword evidence="6" id="KW-0378">Hydrolase</keyword>
<feature type="binding site" evidence="1">
    <location>
        <position position="191"/>
    </location>
    <ligand>
        <name>Zn(2+)</name>
        <dbReference type="ChEBI" id="CHEBI:29105"/>
        <label>2</label>
    </ligand>
</feature>
<dbReference type="AlphaFoldDB" id="A0A6V8LP32"/>
<feature type="binding site" evidence="1">
    <location>
        <position position="214"/>
    </location>
    <ligand>
        <name>Zn(2+)</name>
        <dbReference type="ChEBI" id="CHEBI:29105"/>
        <label>2</label>
    </ligand>
</feature>
<reference evidence="6 7" key="2">
    <citation type="submission" date="2020-03" db="EMBL/GenBank/DDBJ databases">
        <authorList>
            <person name="Ichikawa N."/>
            <person name="Kimura A."/>
            <person name="Kitahashi Y."/>
            <person name="Uohara A."/>
        </authorList>
    </citation>
    <scope>NUCLEOTIDE SEQUENCE [LARGE SCALE GENOMIC DNA]</scope>
    <source>
        <strain evidence="6 7">NBRC 108638</strain>
    </source>
</reference>
<dbReference type="Gene3D" id="3.20.20.140">
    <property type="entry name" value="Metal-dependent hydrolases"/>
    <property type="match status" value="1"/>
</dbReference>
<evidence type="ECO:0000256" key="1">
    <source>
        <dbReference type="PIRSR" id="PIRSR039004-1"/>
    </source>
</evidence>
<dbReference type="Pfam" id="PF01979">
    <property type="entry name" value="Amidohydro_1"/>
    <property type="match status" value="2"/>
</dbReference>
<sequence>MTYDLLLAGGEVIDVGGGHVGRYDVAVRGGRIAAVAPDLPRDAAREVVDAGGRLVTPGLVDMHTHVHPEATYWGIDPDPVAWYSGVTTWVDAGSAGAYTIDSLRAAAREARVRVKALLNISAVGLTAPHGECRDLDLCDVDLATATVAANRDLIAGVKVRMDGKTIGTHGLEPLRRAQEVADAAGVPVMVHIGVPPPTVGEVLGLLQPGDIVTHCASGLAAGMLDGGDLAPAVVRAHADGVRFDIGHGSGGFAFDVLEAQLKAGVLPYTISSDLHARCLFGPVFDLPTTMTKLLAVGLPLEYVVAAATVHPARALSLPGGVGTLAVGAPADIAVFRLAEGPFELADAHQQHRTAERRLVNEVTYVAGRPLPPRLPAAPKPWIPLTGAQRDELARRDREIRDLLTTPLVGPDGLAEQFPRVSSSVPSSVPSFEGDC</sequence>
<dbReference type="PIRSF" id="PIRSF039004">
    <property type="entry name" value="ADE_EF_0837"/>
    <property type="match status" value="1"/>
</dbReference>
<keyword evidence="7" id="KW-1185">Reference proteome</keyword>
<dbReference type="Proteomes" id="UP000482960">
    <property type="component" value="Unassembled WGS sequence"/>
</dbReference>
<keyword evidence="1" id="KW-0862">Zinc</keyword>
<dbReference type="PANTHER" id="PTHR42717">
    <property type="entry name" value="DIHYDROOROTASE-RELATED"/>
    <property type="match status" value="1"/>
</dbReference>
<dbReference type="GO" id="GO:0019213">
    <property type="term" value="F:deacetylase activity"/>
    <property type="evidence" value="ECO:0007669"/>
    <property type="project" value="InterPro"/>
</dbReference>
<dbReference type="SUPFAM" id="SSF51556">
    <property type="entry name" value="Metallo-dependent hydrolases"/>
    <property type="match status" value="1"/>
</dbReference>
<evidence type="ECO:0000259" key="5">
    <source>
        <dbReference type="Pfam" id="PF01979"/>
    </source>
</evidence>